<organism evidence="1 2">
    <name type="scientific">Rozella allomycis (strain CSF55)</name>
    <dbReference type="NCBI Taxonomy" id="988480"/>
    <lineage>
        <taxon>Eukaryota</taxon>
        <taxon>Fungi</taxon>
        <taxon>Fungi incertae sedis</taxon>
        <taxon>Cryptomycota</taxon>
        <taxon>Cryptomycota incertae sedis</taxon>
        <taxon>Rozella</taxon>
    </lineage>
</organism>
<dbReference type="EMBL" id="ML006523">
    <property type="protein sequence ID" value="RKP16460.1"/>
    <property type="molecule type" value="Genomic_DNA"/>
</dbReference>
<gene>
    <name evidence="1" type="ORF">ROZALSC1DRAFT_25251</name>
</gene>
<proteinExistence type="predicted"/>
<dbReference type="AlphaFoldDB" id="A0A4P9YE20"/>
<evidence type="ECO:0000313" key="1">
    <source>
        <dbReference type="EMBL" id="RKP16460.1"/>
    </source>
</evidence>
<reference evidence="2" key="1">
    <citation type="journal article" date="2018" name="Nat. Microbiol.">
        <title>Leveraging single-cell genomics to expand the fungal tree of life.</title>
        <authorList>
            <person name="Ahrendt S.R."/>
            <person name="Quandt C.A."/>
            <person name="Ciobanu D."/>
            <person name="Clum A."/>
            <person name="Salamov A."/>
            <person name="Andreopoulos B."/>
            <person name="Cheng J.F."/>
            <person name="Woyke T."/>
            <person name="Pelin A."/>
            <person name="Henrissat B."/>
            <person name="Reynolds N.K."/>
            <person name="Benny G.L."/>
            <person name="Smith M.E."/>
            <person name="James T.Y."/>
            <person name="Grigoriev I.V."/>
        </authorList>
    </citation>
    <scope>NUCLEOTIDE SEQUENCE [LARGE SCALE GENOMIC DNA]</scope>
    <source>
        <strain evidence="2">CSF55</strain>
    </source>
</reference>
<sequence>MSKKSEPHYPGPFKIVRRNKAGAKKLHSIAISITTSAAFTILATVASDGRSHRSKVKRKFSTRITPWHVVQRHVEYFEGWFVDRLRCNRRSFDKIVDEIEKNWRKTCFLIGKKAYFKIREHVAATSHYLAHGGTVTSSAKIFGMSQAVAFRAIRNILQFIKLEILSPKPDREP</sequence>
<accession>A0A4P9YE20</accession>
<name>A0A4P9YE20_ROZAC</name>
<dbReference type="Proteomes" id="UP000281549">
    <property type="component" value="Unassembled WGS sequence"/>
</dbReference>
<protein>
    <submittedName>
        <fullName evidence="1">Uncharacterized protein</fullName>
    </submittedName>
</protein>
<evidence type="ECO:0000313" key="2">
    <source>
        <dbReference type="Proteomes" id="UP000281549"/>
    </source>
</evidence>